<protein>
    <submittedName>
        <fullName evidence="1">Uncharacterized protein</fullName>
    </submittedName>
</protein>
<evidence type="ECO:0000313" key="1">
    <source>
        <dbReference type="EMBL" id="RYU15553.1"/>
    </source>
</evidence>
<sequence>MSVISVWRPDALVTPSDYKDLLLVALQAFQQPSSSQLALVLSIDPDRHLFAVTRHPGEGELRLEAKV</sequence>
<name>A0A4Q5JAC5_9ACTN</name>
<keyword evidence="2" id="KW-1185">Reference proteome</keyword>
<dbReference type="RefSeq" id="WP_129984836.1">
    <property type="nucleotide sequence ID" value="NZ_SDPU01000001.1"/>
</dbReference>
<dbReference type="AlphaFoldDB" id="A0A4Q5JAC5"/>
<evidence type="ECO:0000313" key="2">
    <source>
        <dbReference type="Proteomes" id="UP000291189"/>
    </source>
</evidence>
<gene>
    <name evidence="1" type="ORF">ETU37_00060</name>
</gene>
<reference evidence="1 2" key="1">
    <citation type="submission" date="2019-01" db="EMBL/GenBank/DDBJ databases">
        <title>Nocardioides guangzhouensis sp. nov., an actinobacterium isolated from soil.</title>
        <authorList>
            <person name="Fu Y."/>
            <person name="Cai Y."/>
            <person name="Lin Z."/>
            <person name="Chen P."/>
        </authorList>
    </citation>
    <scope>NUCLEOTIDE SEQUENCE [LARGE SCALE GENOMIC DNA]</scope>
    <source>
        <strain evidence="1 2">NBRC 105384</strain>
    </source>
</reference>
<organism evidence="1 2">
    <name type="scientific">Nocardioides iriomotensis</name>
    <dbReference type="NCBI Taxonomy" id="715784"/>
    <lineage>
        <taxon>Bacteria</taxon>
        <taxon>Bacillati</taxon>
        <taxon>Actinomycetota</taxon>
        <taxon>Actinomycetes</taxon>
        <taxon>Propionibacteriales</taxon>
        <taxon>Nocardioidaceae</taxon>
        <taxon>Nocardioides</taxon>
    </lineage>
</organism>
<comment type="caution">
    <text evidence="1">The sequence shown here is derived from an EMBL/GenBank/DDBJ whole genome shotgun (WGS) entry which is preliminary data.</text>
</comment>
<proteinExistence type="predicted"/>
<dbReference type="EMBL" id="SDPU01000001">
    <property type="protein sequence ID" value="RYU15553.1"/>
    <property type="molecule type" value="Genomic_DNA"/>
</dbReference>
<dbReference type="Proteomes" id="UP000291189">
    <property type="component" value="Unassembled WGS sequence"/>
</dbReference>
<accession>A0A4Q5JAC5</accession>